<feature type="compositionally biased region" description="Basic and acidic residues" evidence="1">
    <location>
        <begin position="196"/>
        <end position="206"/>
    </location>
</feature>
<evidence type="ECO:0000256" key="1">
    <source>
        <dbReference type="SAM" id="MobiDB-lite"/>
    </source>
</evidence>
<evidence type="ECO:0000313" key="3">
    <source>
        <dbReference type="Proteomes" id="UP000037696"/>
    </source>
</evidence>
<feature type="compositionally biased region" description="Polar residues" evidence="1">
    <location>
        <begin position="138"/>
        <end position="150"/>
    </location>
</feature>
<accession>A0A0M9WAI6</accession>
<proteinExistence type="predicted"/>
<keyword evidence="3" id="KW-1185">Reference proteome</keyword>
<feature type="region of interest" description="Disordered" evidence="1">
    <location>
        <begin position="136"/>
        <end position="228"/>
    </location>
</feature>
<feature type="compositionally biased region" description="Pro residues" evidence="1">
    <location>
        <begin position="271"/>
        <end position="281"/>
    </location>
</feature>
<name>A0A0M9WAI6_9EURO</name>
<feature type="compositionally biased region" description="Polar residues" evidence="1">
    <location>
        <begin position="170"/>
        <end position="180"/>
    </location>
</feature>
<protein>
    <submittedName>
        <fullName evidence="2">Uncharacterized protein</fullName>
    </submittedName>
</protein>
<dbReference type="AlphaFoldDB" id="A0A0M9WAI6"/>
<sequence length="397" mass="45015">MMTQSRFTGRLKPKKTEYGWYFAGEPMEKRHSRNGRIRLVRYGPEMDPCVHSRCPSPSPFPETASCSCGNRCEVHPNGTRCQSPGNTDFPGYEAASRYCGRCHGIRREPGSPPQVETAICTCNLRCEFPCHSHETRPITPNSSDYSSSESATKRYGSRQSTRRERRSNDTRPTTPNSSDFSDYGPPRRRRAGQRTTKREPEHHQRVEICQCEVHAPPPSPPAMPDKRYNSARASFTTAPRPGPVVQRHYCRKAEYCESHPELCRASMPARSPVPIPNPTPTRSPRSSEKTRHSPRANPDRICTCRRSASPRKQVPPPKPVSSSKSTSPRRDIPHCICFFMDGYHADSSGYYTHYDNDTATETSTQAMPGDVDETRCVFHHRCRPRFERGLGWVCGRK</sequence>
<dbReference type="Proteomes" id="UP000037696">
    <property type="component" value="Unassembled WGS sequence"/>
</dbReference>
<dbReference type="EMBL" id="LHQQ01000313">
    <property type="protein sequence ID" value="KOS37535.1"/>
    <property type="molecule type" value="Genomic_DNA"/>
</dbReference>
<comment type="caution">
    <text evidence="2">The sequence shown here is derived from an EMBL/GenBank/DDBJ whole genome shotgun (WGS) entry which is preliminary data.</text>
</comment>
<evidence type="ECO:0000313" key="2">
    <source>
        <dbReference type="EMBL" id="KOS37535.1"/>
    </source>
</evidence>
<gene>
    <name evidence="2" type="ORF">ACN38_g11676</name>
</gene>
<dbReference type="OrthoDB" id="4341740at2759"/>
<organism evidence="2 3">
    <name type="scientific">Penicillium nordicum</name>
    <dbReference type="NCBI Taxonomy" id="229535"/>
    <lineage>
        <taxon>Eukaryota</taxon>
        <taxon>Fungi</taxon>
        <taxon>Dikarya</taxon>
        <taxon>Ascomycota</taxon>
        <taxon>Pezizomycotina</taxon>
        <taxon>Eurotiomycetes</taxon>
        <taxon>Eurotiomycetidae</taxon>
        <taxon>Eurotiales</taxon>
        <taxon>Aspergillaceae</taxon>
        <taxon>Penicillium</taxon>
    </lineage>
</organism>
<reference evidence="2 3" key="1">
    <citation type="submission" date="2015-08" db="EMBL/GenBank/DDBJ databases">
        <title>Genome sequencing of Penicillium nordicum.</title>
        <authorList>
            <person name="Nguyen H.D."/>
            <person name="Seifert K.A."/>
        </authorList>
    </citation>
    <scope>NUCLEOTIDE SEQUENCE [LARGE SCALE GENOMIC DNA]</scope>
    <source>
        <strain evidence="2 3">DAOMC 185683</strain>
    </source>
</reference>
<feature type="region of interest" description="Disordered" evidence="1">
    <location>
        <begin position="266"/>
        <end position="329"/>
    </location>
</feature>